<evidence type="ECO:0000313" key="1">
    <source>
        <dbReference type="EMBL" id="CQR70467.1"/>
    </source>
</evidence>
<reference evidence="2" key="1">
    <citation type="submission" date="2015-03" db="EMBL/GenBank/DDBJ databases">
        <authorList>
            <person name="Nijsse Bart"/>
        </authorList>
    </citation>
    <scope>NUCLEOTIDE SEQUENCE [LARGE SCALE GENOMIC DNA]</scope>
</reference>
<gene>
    <name evidence="1" type="ORF">SpAn4DRAFT_1436</name>
</gene>
<accession>A0A0U1KSU4</accession>
<dbReference type="Proteomes" id="UP000049855">
    <property type="component" value="Unassembled WGS sequence"/>
</dbReference>
<dbReference type="RefSeq" id="WP_021169201.1">
    <property type="nucleotide sequence ID" value="NZ_CTRP01000003.1"/>
</dbReference>
<proteinExistence type="predicted"/>
<evidence type="ECO:0000313" key="2">
    <source>
        <dbReference type="Proteomes" id="UP000049855"/>
    </source>
</evidence>
<dbReference type="AlphaFoldDB" id="A0A0U1KSU4"/>
<organism evidence="1 2">
    <name type="scientific">Sporomusa ovata</name>
    <dbReference type="NCBI Taxonomy" id="2378"/>
    <lineage>
        <taxon>Bacteria</taxon>
        <taxon>Bacillati</taxon>
        <taxon>Bacillota</taxon>
        <taxon>Negativicutes</taxon>
        <taxon>Selenomonadales</taxon>
        <taxon>Sporomusaceae</taxon>
        <taxon>Sporomusa</taxon>
    </lineage>
</organism>
<name>A0A0U1KSU4_9FIRM</name>
<keyword evidence="2" id="KW-1185">Reference proteome</keyword>
<protein>
    <recommendedName>
        <fullName evidence="3">DUF2922 domain-containing protein</fullName>
    </recommendedName>
</protein>
<evidence type="ECO:0008006" key="3">
    <source>
        <dbReference type="Google" id="ProtNLM"/>
    </source>
</evidence>
<dbReference type="InterPro" id="IPR021321">
    <property type="entry name" value="DUF2922"/>
</dbReference>
<dbReference type="EMBL" id="CTRP01000003">
    <property type="protein sequence ID" value="CQR70467.1"/>
    <property type="molecule type" value="Genomic_DNA"/>
</dbReference>
<dbReference type="Pfam" id="PF11148">
    <property type="entry name" value="DUF2922"/>
    <property type="match status" value="1"/>
</dbReference>
<sequence length="70" mass="7536">MAKTLEMVFRTSAGNETTISVADPKDDLTLAQAKIVMEDIVAKNIFEIKGSGLAEVVEARIRSLDTVALV</sequence>